<sequence length="140" mass="15732">MNTHQVHTKWLGEMAFEATNPGGIIKMDSDAEFGGNNNGLRPKSMMLASLAGCTGIDIASLLKKMKVEIDTFTIDVEGDLTEEHPKFYHTVRVNYNFFGTDLDEAKLQKVVSLSVDKYCGVMEMFRQFAKVEVKINYLKS</sequence>
<protein>
    <submittedName>
        <fullName evidence="1">Redox protein</fullName>
    </submittedName>
</protein>
<dbReference type="SUPFAM" id="SSF82784">
    <property type="entry name" value="OsmC-like"/>
    <property type="match status" value="1"/>
</dbReference>
<accession>A0ABU1TRZ1</accession>
<dbReference type="Gene3D" id="3.30.300.20">
    <property type="match status" value="1"/>
</dbReference>
<evidence type="ECO:0000313" key="2">
    <source>
        <dbReference type="Proteomes" id="UP001255185"/>
    </source>
</evidence>
<evidence type="ECO:0000313" key="1">
    <source>
        <dbReference type="EMBL" id="MDR6968642.1"/>
    </source>
</evidence>
<proteinExistence type="predicted"/>
<dbReference type="PANTHER" id="PTHR34352">
    <property type="entry name" value="PROTEIN YHFA"/>
    <property type="match status" value="1"/>
</dbReference>
<dbReference type="PANTHER" id="PTHR34352:SF1">
    <property type="entry name" value="PROTEIN YHFA"/>
    <property type="match status" value="1"/>
</dbReference>
<gene>
    <name evidence="1" type="ORF">J2X31_002668</name>
</gene>
<name>A0ABU1TRZ1_9FLAO</name>
<keyword evidence="2" id="KW-1185">Reference proteome</keyword>
<dbReference type="InterPro" id="IPR036102">
    <property type="entry name" value="OsmC/Ohrsf"/>
</dbReference>
<dbReference type="RefSeq" id="WP_310027253.1">
    <property type="nucleotide sequence ID" value="NZ_JAVDVI010000012.1"/>
</dbReference>
<dbReference type="Pfam" id="PF02566">
    <property type="entry name" value="OsmC"/>
    <property type="match status" value="1"/>
</dbReference>
<dbReference type="InterPro" id="IPR015946">
    <property type="entry name" value="KH_dom-like_a/b"/>
</dbReference>
<comment type="caution">
    <text evidence="1">The sequence shown here is derived from an EMBL/GenBank/DDBJ whole genome shotgun (WGS) entry which is preliminary data.</text>
</comment>
<reference evidence="1 2" key="1">
    <citation type="submission" date="2023-07" db="EMBL/GenBank/DDBJ databases">
        <title>Sorghum-associated microbial communities from plants grown in Nebraska, USA.</title>
        <authorList>
            <person name="Schachtman D."/>
        </authorList>
    </citation>
    <scope>NUCLEOTIDE SEQUENCE [LARGE SCALE GENOMIC DNA]</scope>
    <source>
        <strain evidence="1 2">3773</strain>
    </source>
</reference>
<dbReference type="Proteomes" id="UP001255185">
    <property type="component" value="Unassembled WGS sequence"/>
</dbReference>
<organism evidence="1 2">
    <name type="scientific">Flavobacterium arsenatis</name>
    <dbReference type="NCBI Taxonomy" id="1484332"/>
    <lineage>
        <taxon>Bacteria</taxon>
        <taxon>Pseudomonadati</taxon>
        <taxon>Bacteroidota</taxon>
        <taxon>Flavobacteriia</taxon>
        <taxon>Flavobacteriales</taxon>
        <taxon>Flavobacteriaceae</taxon>
        <taxon>Flavobacterium</taxon>
    </lineage>
</organism>
<dbReference type="InterPro" id="IPR003718">
    <property type="entry name" value="OsmC/Ohr_fam"/>
</dbReference>
<dbReference type="EMBL" id="JAVDVI010000012">
    <property type="protein sequence ID" value="MDR6968642.1"/>
    <property type="molecule type" value="Genomic_DNA"/>
</dbReference>